<dbReference type="EMBL" id="JAYMYS010000005">
    <property type="protein sequence ID" value="KAK7392412.1"/>
    <property type="molecule type" value="Genomic_DNA"/>
</dbReference>
<evidence type="ECO:0000313" key="1">
    <source>
        <dbReference type="EMBL" id="KAK7392412.1"/>
    </source>
</evidence>
<gene>
    <name evidence="1" type="ORF">VNO78_20851</name>
</gene>
<reference evidence="1 2" key="1">
    <citation type="submission" date="2024-01" db="EMBL/GenBank/DDBJ databases">
        <title>The genomes of 5 underutilized Papilionoideae crops provide insights into root nodulation and disease resistanc.</title>
        <authorList>
            <person name="Jiang F."/>
        </authorList>
    </citation>
    <scope>NUCLEOTIDE SEQUENCE [LARGE SCALE GENOMIC DNA]</scope>
    <source>
        <strain evidence="1">DUOXIRENSHENG_FW03</strain>
        <tissue evidence="1">Leaves</tissue>
    </source>
</reference>
<sequence>MVHAATVRISSNPQTPSFCLTTSFQILQNQLQKFPLPFFSIETCLVQQGPTSSLLLSGGPIQNHEAEAGDGRIAELSCYQLCCTGLLDLVMGIGKG</sequence>
<proteinExistence type="predicted"/>
<organism evidence="1 2">
    <name type="scientific">Psophocarpus tetragonolobus</name>
    <name type="common">Winged bean</name>
    <name type="synonym">Dolichos tetragonolobus</name>
    <dbReference type="NCBI Taxonomy" id="3891"/>
    <lineage>
        <taxon>Eukaryota</taxon>
        <taxon>Viridiplantae</taxon>
        <taxon>Streptophyta</taxon>
        <taxon>Embryophyta</taxon>
        <taxon>Tracheophyta</taxon>
        <taxon>Spermatophyta</taxon>
        <taxon>Magnoliopsida</taxon>
        <taxon>eudicotyledons</taxon>
        <taxon>Gunneridae</taxon>
        <taxon>Pentapetalae</taxon>
        <taxon>rosids</taxon>
        <taxon>fabids</taxon>
        <taxon>Fabales</taxon>
        <taxon>Fabaceae</taxon>
        <taxon>Papilionoideae</taxon>
        <taxon>50 kb inversion clade</taxon>
        <taxon>NPAAA clade</taxon>
        <taxon>indigoferoid/millettioid clade</taxon>
        <taxon>Phaseoleae</taxon>
        <taxon>Psophocarpus</taxon>
    </lineage>
</organism>
<accession>A0AAN9SFH3</accession>
<evidence type="ECO:0000313" key="2">
    <source>
        <dbReference type="Proteomes" id="UP001386955"/>
    </source>
</evidence>
<protein>
    <submittedName>
        <fullName evidence="1">Uncharacterized protein</fullName>
    </submittedName>
</protein>
<dbReference type="Proteomes" id="UP001386955">
    <property type="component" value="Unassembled WGS sequence"/>
</dbReference>
<keyword evidence="2" id="KW-1185">Reference proteome</keyword>
<name>A0AAN9SFH3_PSOTE</name>
<comment type="caution">
    <text evidence="1">The sequence shown here is derived from an EMBL/GenBank/DDBJ whole genome shotgun (WGS) entry which is preliminary data.</text>
</comment>
<dbReference type="AlphaFoldDB" id="A0AAN9SFH3"/>